<proteinExistence type="inferred from homology"/>
<dbReference type="GO" id="GO:0016226">
    <property type="term" value="P:iron-sulfur cluster assembly"/>
    <property type="evidence" value="ECO:0007669"/>
    <property type="project" value="InterPro"/>
</dbReference>
<evidence type="ECO:0000256" key="5">
    <source>
        <dbReference type="ARBA" id="ARBA00023014"/>
    </source>
</evidence>
<accession>A0A4Y7R8P1</accession>
<dbReference type="RefSeq" id="WP_134220328.1">
    <property type="nucleotide sequence ID" value="NZ_QFGA01000003.1"/>
</dbReference>
<dbReference type="EMBL" id="QFGA01000003">
    <property type="protein sequence ID" value="TEB05053.1"/>
    <property type="molecule type" value="Genomic_DNA"/>
</dbReference>
<dbReference type="SUPFAM" id="SSF52540">
    <property type="entry name" value="P-loop containing nucleoside triphosphate hydrolases"/>
    <property type="match status" value="1"/>
</dbReference>
<dbReference type="InterPro" id="IPR033756">
    <property type="entry name" value="YlxH/NBP35"/>
</dbReference>
<dbReference type="InterPro" id="IPR019591">
    <property type="entry name" value="Mrp/NBP35_ATP-bd"/>
</dbReference>
<dbReference type="InterPro" id="IPR044304">
    <property type="entry name" value="NUBPL-like"/>
</dbReference>
<dbReference type="GO" id="GO:0005524">
    <property type="term" value="F:ATP binding"/>
    <property type="evidence" value="ECO:0007669"/>
    <property type="project" value="UniProtKB-UniRule"/>
</dbReference>
<comment type="caution">
    <text evidence="7">The sequence shown here is derived from an EMBL/GenBank/DDBJ whole genome shotgun (WGS) entry which is preliminary data.</text>
</comment>
<comment type="function">
    <text evidence="6">Binds and transfers iron-sulfur (Fe-S) clusters to target apoproteins. Can hydrolyze ATP.</text>
</comment>
<dbReference type="PANTHER" id="PTHR42961">
    <property type="entry name" value="IRON-SULFUR PROTEIN NUBPL"/>
    <property type="match status" value="1"/>
</dbReference>
<evidence type="ECO:0000256" key="1">
    <source>
        <dbReference type="ARBA" id="ARBA00022723"/>
    </source>
</evidence>
<organism evidence="7 8">
    <name type="scientific">Pelotomaculum schinkii</name>
    <dbReference type="NCBI Taxonomy" id="78350"/>
    <lineage>
        <taxon>Bacteria</taxon>
        <taxon>Bacillati</taxon>
        <taxon>Bacillota</taxon>
        <taxon>Clostridia</taxon>
        <taxon>Eubacteriales</taxon>
        <taxon>Desulfotomaculaceae</taxon>
        <taxon>Pelotomaculum</taxon>
    </lineage>
</organism>
<evidence type="ECO:0000256" key="4">
    <source>
        <dbReference type="ARBA" id="ARBA00023004"/>
    </source>
</evidence>
<dbReference type="GO" id="GO:0140663">
    <property type="term" value="F:ATP-dependent FeS chaperone activity"/>
    <property type="evidence" value="ECO:0007669"/>
    <property type="project" value="InterPro"/>
</dbReference>
<comment type="subunit">
    <text evidence="6">Homodimer.</text>
</comment>
<dbReference type="AlphaFoldDB" id="A0A4Y7R8P1"/>
<comment type="similarity">
    <text evidence="6">Belongs to the Mrp/NBP35 ATP-binding proteins family.</text>
</comment>
<dbReference type="GO" id="GO:0046872">
    <property type="term" value="F:metal ion binding"/>
    <property type="evidence" value="ECO:0007669"/>
    <property type="project" value="UniProtKB-KW"/>
</dbReference>
<dbReference type="GO" id="GO:0016887">
    <property type="term" value="F:ATP hydrolysis activity"/>
    <property type="evidence" value="ECO:0007669"/>
    <property type="project" value="UniProtKB-UniRule"/>
</dbReference>
<dbReference type="Proteomes" id="UP000298324">
    <property type="component" value="Unassembled WGS sequence"/>
</dbReference>
<sequence>MENDTNCSCDSDKGSGCSCGTDKQVVENSKTGIEKLTVNEFSTVKNVIAVMSGKGGVGKSSVSSLLACGFRRKGFEVGIMDADITGPSVPRMFGVKGKSEGTQFGILPAETKTGIKVMSINLLLPKEEDPVIWRGPILSGVVKQFWTDVVWTDLDYLFVDLPPGTGDVPLTVMQSLPLNGLIVVTSPQELAVMIVNKAVKMAKQMNIPLLGLIENMSSTICPKCGEEYQLFGRSHGKEVAEEFSVPFLGSMPVDPYLATLCDTGRIEDYESNLFANLIPEKIAAD</sequence>
<dbReference type="CDD" id="cd02037">
    <property type="entry name" value="Mrp_NBP35"/>
    <property type="match status" value="1"/>
</dbReference>
<reference evidence="7 8" key="1">
    <citation type="journal article" date="2018" name="Environ. Microbiol.">
        <title>Novel energy conservation strategies and behaviour of Pelotomaculum schinkii driving syntrophic propionate catabolism.</title>
        <authorList>
            <person name="Hidalgo-Ahumada C.A.P."/>
            <person name="Nobu M.K."/>
            <person name="Narihiro T."/>
            <person name="Tamaki H."/>
            <person name="Liu W.T."/>
            <person name="Kamagata Y."/>
            <person name="Stams A.J.M."/>
            <person name="Imachi H."/>
            <person name="Sousa D.Z."/>
        </authorList>
    </citation>
    <scope>NUCLEOTIDE SEQUENCE [LARGE SCALE GENOMIC DNA]</scope>
    <source>
        <strain evidence="7 8">HH</strain>
    </source>
</reference>
<gene>
    <name evidence="7" type="ORF">Psch_03816</name>
</gene>
<feature type="binding site" evidence="6">
    <location>
        <begin position="53"/>
        <end position="60"/>
    </location>
    <ligand>
        <name>ATP</name>
        <dbReference type="ChEBI" id="CHEBI:30616"/>
    </ligand>
</feature>
<protein>
    <recommendedName>
        <fullName evidence="6">Iron-sulfur cluster carrier protein</fullName>
    </recommendedName>
</protein>
<evidence type="ECO:0000256" key="2">
    <source>
        <dbReference type="ARBA" id="ARBA00022741"/>
    </source>
</evidence>
<keyword evidence="1 6" id="KW-0479">Metal-binding</keyword>
<dbReference type="PANTHER" id="PTHR42961:SF2">
    <property type="entry name" value="IRON-SULFUR PROTEIN NUBPL"/>
    <property type="match status" value="1"/>
</dbReference>
<keyword evidence="2 6" id="KW-0547">Nucleotide-binding</keyword>
<keyword evidence="8" id="KW-1185">Reference proteome</keyword>
<dbReference type="Gene3D" id="3.40.50.300">
    <property type="entry name" value="P-loop containing nucleotide triphosphate hydrolases"/>
    <property type="match status" value="1"/>
</dbReference>
<dbReference type="FunFam" id="3.40.50.300:FF:001119">
    <property type="entry name" value="Iron-sulfur cluster carrier protein"/>
    <property type="match status" value="1"/>
</dbReference>
<dbReference type="GO" id="GO:0051539">
    <property type="term" value="F:4 iron, 4 sulfur cluster binding"/>
    <property type="evidence" value="ECO:0007669"/>
    <property type="project" value="TreeGrafter"/>
</dbReference>
<keyword evidence="6" id="KW-0378">Hydrolase</keyword>
<evidence type="ECO:0000256" key="3">
    <source>
        <dbReference type="ARBA" id="ARBA00022840"/>
    </source>
</evidence>
<evidence type="ECO:0000313" key="8">
    <source>
        <dbReference type="Proteomes" id="UP000298324"/>
    </source>
</evidence>
<dbReference type="InterPro" id="IPR027417">
    <property type="entry name" value="P-loop_NTPase"/>
</dbReference>
<evidence type="ECO:0000313" key="7">
    <source>
        <dbReference type="EMBL" id="TEB05053.1"/>
    </source>
</evidence>
<keyword evidence="5 6" id="KW-0411">Iron-sulfur</keyword>
<dbReference type="Pfam" id="PF10609">
    <property type="entry name" value="ParA"/>
    <property type="match status" value="1"/>
</dbReference>
<keyword evidence="3 6" id="KW-0067">ATP-binding</keyword>
<evidence type="ECO:0000256" key="6">
    <source>
        <dbReference type="HAMAP-Rule" id="MF_02040"/>
    </source>
</evidence>
<name>A0A4Y7R8P1_9FIRM</name>
<keyword evidence="4 6" id="KW-0408">Iron</keyword>
<dbReference type="HAMAP" id="MF_02040">
    <property type="entry name" value="Mrp_NBP35"/>
    <property type="match status" value="1"/>
</dbReference>